<evidence type="ECO:0000256" key="1">
    <source>
        <dbReference type="SAM" id="SignalP"/>
    </source>
</evidence>
<dbReference type="EMBL" id="MCOG01000486">
    <property type="protein sequence ID" value="ORY02688.1"/>
    <property type="molecule type" value="Genomic_DNA"/>
</dbReference>
<dbReference type="AlphaFoldDB" id="A0A1Y1YXB2"/>
<sequence length="153" mass="18166">MKCLNLLFSLVMICTLQWGTHLIVKADVPKDIYFPKNSNGVSLDDGNRQLFNNPAYSVYCELTRKNMRYRVKYVLENKITYQKCNLDRKYLNNGYFKNVSVRNDDENTLPFGNISEYESFEGSHRKNYGPYAIFRTKNCSFVRFTREIYIYKI</sequence>
<reference evidence="2 3" key="1">
    <citation type="submission" date="2016-08" db="EMBL/GenBank/DDBJ databases">
        <title>A Parts List for Fungal Cellulosomes Revealed by Comparative Genomics.</title>
        <authorList>
            <consortium name="DOE Joint Genome Institute"/>
            <person name="Haitjema C.H."/>
            <person name="Gilmore S.P."/>
            <person name="Henske J.K."/>
            <person name="Solomon K.V."/>
            <person name="De Groot R."/>
            <person name="Kuo A."/>
            <person name="Mondo S.J."/>
            <person name="Salamov A.A."/>
            <person name="Labutti K."/>
            <person name="Zhao Z."/>
            <person name="Chiniquy J."/>
            <person name="Barry K."/>
            <person name="Brewer H.M."/>
            <person name="Purvine S.O."/>
            <person name="Wright A.T."/>
            <person name="Boxma B."/>
            <person name="Van Alen T."/>
            <person name="Hackstein J.H."/>
            <person name="Baker S.E."/>
            <person name="Grigoriev I.V."/>
            <person name="O'Malley M.A."/>
        </authorList>
    </citation>
    <scope>NUCLEOTIDE SEQUENCE [LARGE SCALE GENOMIC DNA]</scope>
    <source>
        <strain evidence="2 3">G1</strain>
    </source>
</reference>
<accession>A0A1Y1YXB2</accession>
<evidence type="ECO:0000313" key="2">
    <source>
        <dbReference type="EMBL" id="ORY02688.1"/>
    </source>
</evidence>
<organism evidence="2 3">
    <name type="scientific">Neocallimastix californiae</name>
    <dbReference type="NCBI Taxonomy" id="1754190"/>
    <lineage>
        <taxon>Eukaryota</taxon>
        <taxon>Fungi</taxon>
        <taxon>Fungi incertae sedis</taxon>
        <taxon>Chytridiomycota</taxon>
        <taxon>Chytridiomycota incertae sedis</taxon>
        <taxon>Neocallimastigomycetes</taxon>
        <taxon>Neocallimastigales</taxon>
        <taxon>Neocallimastigaceae</taxon>
        <taxon>Neocallimastix</taxon>
    </lineage>
</organism>
<evidence type="ECO:0000313" key="3">
    <source>
        <dbReference type="Proteomes" id="UP000193920"/>
    </source>
</evidence>
<keyword evidence="1" id="KW-0732">Signal</keyword>
<feature type="signal peptide" evidence="1">
    <location>
        <begin position="1"/>
        <end position="19"/>
    </location>
</feature>
<name>A0A1Y1YXB2_9FUNG</name>
<protein>
    <submittedName>
        <fullName evidence="2">Uncharacterized protein</fullName>
    </submittedName>
</protein>
<proteinExistence type="predicted"/>
<gene>
    <name evidence="2" type="ORF">LY90DRAFT_519627</name>
</gene>
<dbReference type="Proteomes" id="UP000193920">
    <property type="component" value="Unassembled WGS sequence"/>
</dbReference>
<feature type="chain" id="PRO_5012779182" evidence="1">
    <location>
        <begin position="20"/>
        <end position="153"/>
    </location>
</feature>
<keyword evidence="3" id="KW-1185">Reference proteome</keyword>
<comment type="caution">
    <text evidence="2">The sequence shown here is derived from an EMBL/GenBank/DDBJ whole genome shotgun (WGS) entry which is preliminary data.</text>
</comment>